<evidence type="ECO:0000313" key="4">
    <source>
        <dbReference type="Proteomes" id="UP000184038"/>
    </source>
</evidence>
<dbReference type="Gene3D" id="1.10.10.10">
    <property type="entry name" value="Winged helix-like DNA-binding domain superfamily/Winged helix DNA-binding domain"/>
    <property type="match status" value="1"/>
</dbReference>
<proteinExistence type="predicted"/>
<dbReference type="InterPro" id="IPR013324">
    <property type="entry name" value="RNA_pol_sigma_r3/r4-like"/>
</dbReference>
<gene>
    <name evidence="3" type="ORF">SAMN02746066_03395</name>
</gene>
<dbReference type="STRING" id="1120996.SAMN02746066_03395"/>
<dbReference type="EMBL" id="FRCP01000018">
    <property type="protein sequence ID" value="SHM81615.1"/>
    <property type="molecule type" value="Genomic_DNA"/>
</dbReference>
<dbReference type="InterPro" id="IPR013249">
    <property type="entry name" value="RNA_pol_sigma70_r4_t2"/>
</dbReference>
<reference evidence="3 4" key="1">
    <citation type="submission" date="2016-11" db="EMBL/GenBank/DDBJ databases">
        <authorList>
            <person name="Jaros S."/>
            <person name="Januszkiewicz K."/>
            <person name="Wedrychowicz H."/>
        </authorList>
    </citation>
    <scope>NUCLEOTIDE SEQUENCE [LARGE SCALE GENOMIC DNA]</scope>
    <source>
        <strain evidence="3 4">DSM 15930</strain>
    </source>
</reference>
<keyword evidence="4" id="KW-1185">Reference proteome</keyword>
<dbReference type="GO" id="GO:0003677">
    <property type="term" value="F:DNA binding"/>
    <property type="evidence" value="ECO:0007669"/>
    <property type="project" value="InterPro"/>
</dbReference>
<dbReference type="InterPro" id="IPR036388">
    <property type="entry name" value="WH-like_DNA-bd_sf"/>
</dbReference>
<dbReference type="GO" id="GO:0016987">
    <property type="term" value="F:sigma factor activity"/>
    <property type="evidence" value="ECO:0007669"/>
    <property type="project" value="InterPro"/>
</dbReference>
<dbReference type="Pfam" id="PF08281">
    <property type="entry name" value="Sigma70_r4_2"/>
    <property type="match status" value="1"/>
</dbReference>
<evidence type="ECO:0000256" key="1">
    <source>
        <dbReference type="SAM" id="Coils"/>
    </source>
</evidence>
<accession>A0A1M7LTP3</accession>
<keyword evidence="1" id="KW-0175">Coiled coil</keyword>
<name>A0A1M7LTP3_9FIRM</name>
<dbReference type="SUPFAM" id="SSF88659">
    <property type="entry name" value="Sigma3 and sigma4 domains of RNA polymerase sigma factors"/>
    <property type="match status" value="1"/>
</dbReference>
<protein>
    <submittedName>
        <fullName evidence="3">Sigma-70, region 4</fullName>
    </submittedName>
</protein>
<dbReference type="AlphaFoldDB" id="A0A1M7LTP3"/>
<organism evidence="3 4">
    <name type="scientific">Anaerosporobacter mobilis DSM 15930</name>
    <dbReference type="NCBI Taxonomy" id="1120996"/>
    <lineage>
        <taxon>Bacteria</taxon>
        <taxon>Bacillati</taxon>
        <taxon>Bacillota</taxon>
        <taxon>Clostridia</taxon>
        <taxon>Lachnospirales</taxon>
        <taxon>Lachnospiraceae</taxon>
        <taxon>Anaerosporobacter</taxon>
    </lineage>
</organism>
<dbReference type="GO" id="GO:0006352">
    <property type="term" value="P:DNA-templated transcription initiation"/>
    <property type="evidence" value="ECO:0007669"/>
    <property type="project" value="InterPro"/>
</dbReference>
<feature type="coiled-coil region" evidence="1">
    <location>
        <begin position="57"/>
        <end position="84"/>
    </location>
</feature>
<evidence type="ECO:0000259" key="2">
    <source>
        <dbReference type="Pfam" id="PF08281"/>
    </source>
</evidence>
<feature type="domain" description="RNA polymerase sigma factor 70 region 4 type 2" evidence="2">
    <location>
        <begin position="97"/>
        <end position="137"/>
    </location>
</feature>
<evidence type="ECO:0000313" key="3">
    <source>
        <dbReference type="EMBL" id="SHM81615.1"/>
    </source>
</evidence>
<sequence>MEIRIKKYLGNYYRCKKKKEQLEERHRHIRTDIDSPLGGRAYKEIPSANTQHKSDGSASLLLRLSEIEDRIEKEKNRMAQRLLEIMDVLDYLQEESDERMILELRHIDCYEWKDIVKEMHLSRTSCNTYYNKAIAKLLEYKRVRVLIEAEEMNVA</sequence>
<dbReference type="Proteomes" id="UP000184038">
    <property type="component" value="Unassembled WGS sequence"/>
</dbReference>